<name>A0A0C3LZX7_9AGAM</name>
<organism evidence="2 3">
    <name type="scientific">Tulasnella calospora MUT 4182</name>
    <dbReference type="NCBI Taxonomy" id="1051891"/>
    <lineage>
        <taxon>Eukaryota</taxon>
        <taxon>Fungi</taxon>
        <taxon>Dikarya</taxon>
        <taxon>Basidiomycota</taxon>
        <taxon>Agaricomycotina</taxon>
        <taxon>Agaricomycetes</taxon>
        <taxon>Cantharellales</taxon>
        <taxon>Tulasnellaceae</taxon>
        <taxon>Tulasnella</taxon>
    </lineage>
</organism>
<dbReference type="EMBL" id="KN823016">
    <property type="protein sequence ID" value="KIO26947.1"/>
    <property type="molecule type" value="Genomic_DNA"/>
</dbReference>
<evidence type="ECO:0000313" key="3">
    <source>
        <dbReference type="Proteomes" id="UP000054248"/>
    </source>
</evidence>
<sequence>MPTVSGSKLNSAHPNDIEFLSSFFTDLCAVLAGKGTSNLECRGLYTMEWLLSDILSPGNAQQEPHTSQQQELDSDLEDETWVEEWDVQELLVWMLLEARAAALPEQSHHLVKRLERRLTSTRTHLSRAHRMSHLPNSWRKRVSEED</sequence>
<dbReference type="STRING" id="1051891.A0A0C3LZX7"/>
<dbReference type="Proteomes" id="UP000054248">
    <property type="component" value="Unassembled WGS sequence"/>
</dbReference>
<keyword evidence="3" id="KW-1185">Reference proteome</keyword>
<dbReference type="HOGENOM" id="CLU_139327_0_0_1"/>
<dbReference type="OrthoDB" id="3293595at2759"/>
<gene>
    <name evidence="2" type="ORF">M407DRAFT_195827</name>
</gene>
<reference evidence="2 3" key="1">
    <citation type="submission" date="2014-04" db="EMBL/GenBank/DDBJ databases">
        <authorList>
            <consortium name="DOE Joint Genome Institute"/>
            <person name="Kuo A."/>
            <person name="Girlanda M."/>
            <person name="Perotto S."/>
            <person name="Kohler A."/>
            <person name="Nagy L.G."/>
            <person name="Floudas D."/>
            <person name="Copeland A."/>
            <person name="Barry K.W."/>
            <person name="Cichocki N."/>
            <person name="Veneault-Fourrey C."/>
            <person name="LaButti K."/>
            <person name="Lindquist E.A."/>
            <person name="Lipzen A."/>
            <person name="Lundell T."/>
            <person name="Morin E."/>
            <person name="Murat C."/>
            <person name="Sun H."/>
            <person name="Tunlid A."/>
            <person name="Henrissat B."/>
            <person name="Grigoriev I.V."/>
            <person name="Hibbett D.S."/>
            <person name="Martin F."/>
            <person name="Nordberg H.P."/>
            <person name="Cantor M.N."/>
            <person name="Hua S.X."/>
        </authorList>
    </citation>
    <scope>NUCLEOTIDE SEQUENCE [LARGE SCALE GENOMIC DNA]</scope>
    <source>
        <strain evidence="2 3">MUT 4182</strain>
    </source>
</reference>
<feature type="region of interest" description="Disordered" evidence="1">
    <location>
        <begin position="125"/>
        <end position="146"/>
    </location>
</feature>
<evidence type="ECO:0000313" key="2">
    <source>
        <dbReference type="EMBL" id="KIO26947.1"/>
    </source>
</evidence>
<evidence type="ECO:0000256" key="1">
    <source>
        <dbReference type="SAM" id="MobiDB-lite"/>
    </source>
</evidence>
<accession>A0A0C3LZX7</accession>
<proteinExistence type="predicted"/>
<protein>
    <submittedName>
        <fullName evidence="2">Uncharacterized protein</fullName>
    </submittedName>
</protein>
<reference evidence="3" key="2">
    <citation type="submission" date="2015-01" db="EMBL/GenBank/DDBJ databases">
        <title>Evolutionary Origins and Diversification of the Mycorrhizal Mutualists.</title>
        <authorList>
            <consortium name="DOE Joint Genome Institute"/>
            <consortium name="Mycorrhizal Genomics Consortium"/>
            <person name="Kohler A."/>
            <person name="Kuo A."/>
            <person name="Nagy L.G."/>
            <person name="Floudas D."/>
            <person name="Copeland A."/>
            <person name="Barry K.W."/>
            <person name="Cichocki N."/>
            <person name="Veneault-Fourrey C."/>
            <person name="LaButti K."/>
            <person name="Lindquist E.A."/>
            <person name="Lipzen A."/>
            <person name="Lundell T."/>
            <person name="Morin E."/>
            <person name="Murat C."/>
            <person name="Riley R."/>
            <person name="Ohm R."/>
            <person name="Sun H."/>
            <person name="Tunlid A."/>
            <person name="Henrissat B."/>
            <person name="Grigoriev I.V."/>
            <person name="Hibbett D.S."/>
            <person name="Martin F."/>
        </authorList>
    </citation>
    <scope>NUCLEOTIDE SEQUENCE [LARGE SCALE GENOMIC DNA]</scope>
    <source>
        <strain evidence="3">MUT 4182</strain>
    </source>
</reference>
<dbReference type="AlphaFoldDB" id="A0A0C3LZX7"/>